<proteinExistence type="predicted"/>
<dbReference type="KEGG" id="drc:G0Q07_09910"/>
<evidence type="ECO:0000313" key="4">
    <source>
        <dbReference type="Proteomes" id="UP000474630"/>
    </source>
</evidence>
<accession>A0A6C0RE64</accession>
<name>A0A6C0RE64_9BACT</name>
<protein>
    <submittedName>
        <fullName evidence="3">FAD-binding oxidoreductase</fullName>
    </submittedName>
</protein>
<dbReference type="Gene3D" id="3.50.50.60">
    <property type="entry name" value="FAD/NAD(P)-binding domain"/>
    <property type="match status" value="2"/>
</dbReference>
<dbReference type="EMBL" id="CP048409">
    <property type="protein sequence ID" value="QIA08025.1"/>
    <property type="molecule type" value="Genomic_DNA"/>
</dbReference>
<feature type="domain" description="FAD dependent oxidoreductase" evidence="2">
    <location>
        <begin position="6"/>
        <end position="326"/>
    </location>
</feature>
<dbReference type="PANTHER" id="PTHR13847">
    <property type="entry name" value="SARCOSINE DEHYDROGENASE-RELATED"/>
    <property type="match status" value="1"/>
</dbReference>
<keyword evidence="1" id="KW-0560">Oxidoreductase</keyword>
<dbReference type="InterPro" id="IPR036188">
    <property type="entry name" value="FAD/NAD-bd_sf"/>
</dbReference>
<reference evidence="3 4" key="1">
    <citation type="submission" date="2020-02" db="EMBL/GenBank/DDBJ databases">
        <title>Genome sequencing for Draconibacterium sp. strain M1.</title>
        <authorList>
            <person name="Park S.-J."/>
        </authorList>
    </citation>
    <scope>NUCLEOTIDE SEQUENCE [LARGE SCALE GENOMIC DNA]</scope>
    <source>
        <strain evidence="3 4">M1</strain>
    </source>
</reference>
<dbReference type="Proteomes" id="UP000474630">
    <property type="component" value="Chromosome"/>
</dbReference>
<dbReference type="AlphaFoldDB" id="A0A6C0RE64"/>
<dbReference type="Pfam" id="PF01266">
    <property type="entry name" value="DAO"/>
    <property type="match status" value="1"/>
</dbReference>
<keyword evidence="4" id="KW-1185">Reference proteome</keyword>
<evidence type="ECO:0000256" key="1">
    <source>
        <dbReference type="ARBA" id="ARBA00023002"/>
    </source>
</evidence>
<dbReference type="GO" id="GO:0005737">
    <property type="term" value="C:cytoplasm"/>
    <property type="evidence" value="ECO:0007669"/>
    <property type="project" value="TreeGrafter"/>
</dbReference>
<dbReference type="PANTHER" id="PTHR13847:SF289">
    <property type="entry name" value="GLYCINE OXIDASE"/>
    <property type="match status" value="1"/>
</dbReference>
<dbReference type="RefSeq" id="WP_163345946.1">
    <property type="nucleotide sequence ID" value="NZ_CP048409.1"/>
</dbReference>
<dbReference type="SUPFAM" id="SSF51971">
    <property type="entry name" value="Nucleotide-binding domain"/>
    <property type="match status" value="1"/>
</dbReference>
<dbReference type="SUPFAM" id="SSF54373">
    <property type="entry name" value="FAD-linked reductases, C-terminal domain"/>
    <property type="match status" value="1"/>
</dbReference>
<gene>
    <name evidence="3" type="ORF">G0Q07_09910</name>
</gene>
<organism evidence="3 4">
    <name type="scientific">Draconibacterium halophilum</name>
    <dbReference type="NCBI Taxonomy" id="2706887"/>
    <lineage>
        <taxon>Bacteria</taxon>
        <taxon>Pseudomonadati</taxon>
        <taxon>Bacteroidota</taxon>
        <taxon>Bacteroidia</taxon>
        <taxon>Marinilabiliales</taxon>
        <taxon>Prolixibacteraceae</taxon>
        <taxon>Draconibacterium</taxon>
    </lineage>
</organism>
<dbReference type="Gene3D" id="3.30.9.10">
    <property type="entry name" value="D-Amino Acid Oxidase, subunit A, domain 2"/>
    <property type="match status" value="1"/>
</dbReference>
<dbReference type="GO" id="GO:0016491">
    <property type="term" value="F:oxidoreductase activity"/>
    <property type="evidence" value="ECO:0007669"/>
    <property type="project" value="UniProtKB-KW"/>
</dbReference>
<evidence type="ECO:0000313" key="3">
    <source>
        <dbReference type="EMBL" id="QIA08025.1"/>
    </source>
</evidence>
<dbReference type="InterPro" id="IPR006076">
    <property type="entry name" value="FAD-dep_OxRdtase"/>
</dbReference>
<sequence>MKQKEVLIVGQGLAGTVLAFELHFAGVDVCIVNNPQKSAASRVAAGMVNPLVFKRMTKSWMVDELLPVMKKRYRELQELLGERFYFDLPMIKPLSEQETELWQERKADKRFAPFIEIVDESCPIDYLQESHTYGIVKGSGYLNTGRFLDRARHFFQQNKMLIEADFPVDGKGFEDRIFQDVEFDKIVFCEGHHLKTHPLFDFIRLQPAKGEVLQIYAPDLSENYIINRRVFVLPIGNHRFKVGSTYEWEDLTDTPTEKGKTSIVERLKDLIHVNYTIEEHWAGVRPTVADRRPVLGKHPQLEHTYVFNGLGTKGVMLVPYFASEMKQLILDNNYRVSDEVNLKRFFSF</sequence>
<evidence type="ECO:0000259" key="2">
    <source>
        <dbReference type="Pfam" id="PF01266"/>
    </source>
</evidence>